<gene>
    <name evidence="3" type="ORF">MECH1_V1_P0090</name>
</gene>
<keyword evidence="3" id="KW-0614">Plasmid</keyword>
<dbReference type="InterPro" id="IPR051416">
    <property type="entry name" value="phD-YefM_TA_antitoxins"/>
</dbReference>
<sequence length="84" mass="9423">MATTIGSFEAKTHLAHLLKRVEQGEEIVITRRGKPVARLVPAHTGHDVTSARAAADRLLALAQDMDLGRFDWAEWKGYRDEGRR</sequence>
<keyword evidence="4" id="KW-1185">Reference proteome</keyword>
<dbReference type="InterPro" id="IPR036165">
    <property type="entry name" value="YefM-like_sf"/>
</dbReference>
<evidence type="ECO:0000313" key="4">
    <source>
        <dbReference type="Proteomes" id="UP001497493"/>
    </source>
</evidence>
<dbReference type="Proteomes" id="UP001497493">
    <property type="component" value="Plasmid 2"/>
</dbReference>
<geneLocation type="plasmid" evidence="3 4">
    <name>2</name>
</geneLocation>
<dbReference type="Gene3D" id="3.40.1620.10">
    <property type="entry name" value="YefM-like domain"/>
    <property type="match status" value="1"/>
</dbReference>
<dbReference type="EMBL" id="OZ026885">
    <property type="protein sequence ID" value="CAL1242022.1"/>
    <property type="molecule type" value="Genomic_DNA"/>
</dbReference>
<dbReference type="PANTHER" id="PTHR35377:SF8">
    <property type="entry name" value="ANTITOXIN VAPB22"/>
    <property type="match status" value="1"/>
</dbReference>
<proteinExistence type="inferred from homology"/>
<dbReference type="Pfam" id="PF02604">
    <property type="entry name" value="PhdYeFM_antitox"/>
    <property type="match status" value="1"/>
</dbReference>
<reference evidence="3 4" key="1">
    <citation type="submission" date="2024-04" db="EMBL/GenBank/DDBJ databases">
        <authorList>
            <person name="Cremers G."/>
        </authorList>
    </citation>
    <scope>NUCLEOTIDE SEQUENCE [LARGE SCALE GENOMIC DNA]</scope>
    <source>
        <strain evidence="3">MeCH1-AG</strain>
        <plasmid evidence="3 4">2</plasmid>
    </source>
</reference>
<accession>A0ABP1CCT2</accession>
<comment type="function">
    <text evidence="2">Antitoxin component of a type II toxin-antitoxin (TA) system.</text>
</comment>
<dbReference type="NCBIfam" id="TIGR01552">
    <property type="entry name" value="phd_fam"/>
    <property type="match status" value="1"/>
</dbReference>
<evidence type="ECO:0000313" key="3">
    <source>
        <dbReference type="EMBL" id="CAL1242022.1"/>
    </source>
</evidence>
<evidence type="ECO:0000256" key="1">
    <source>
        <dbReference type="ARBA" id="ARBA00009981"/>
    </source>
</evidence>
<organism evidence="3 4">
    <name type="scientific">Candidatus Methylocalor cossyra</name>
    <dbReference type="NCBI Taxonomy" id="3108543"/>
    <lineage>
        <taxon>Bacteria</taxon>
        <taxon>Pseudomonadati</taxon>
        <taxon>Pseudomonadota</taxon>
        <taxon>Gammaproteobacteria</taxon>
        <taxon>Methylococcales</taxon>
        <taxon>Methylococcaceae</taxon>
        <taxon>Candidatus Methylocalor</taxon>
    </lineage>
</organism>
<dbReference type="SUPFAM" id="SSF143120">
    <property type="entry name" value="YefM-like"/>
    <property type="match status" value="1"/>
</dbReference>
<dbReference type="RefSeq" id="WP_348760069.1">
    <property type="nucleotide sequence ID" value="NZ_OZ026885.1"/>
</dbReference>
<dbReference type="InterPro" id="IPR006442">
    <property type="entry name" value="Antitoxin_Phd/YefM"/>
</dbReference>
<comment type="similarity">
    <text evidence="1 2">Belongs to the phD/YefM antitoxin family.</text>
</comment>
<protein>
    <recommendedName>
        <fullName evidence="2">Antitoxin</fullName>
    </recommendedName>
</protein>
<dbReference type="PANTHER" id="PTHR35377">
    <property type="entry name" value="ANTITOXIN VAPB49-RELATED-RELATED"/>
    <property type="match status" value="1"/>
</dbReference>
<evidence type="ECO:0000256" key="2">
    <source>
        <dbReference type="RuleBase" id="RU362080"/>
    </source>
</evidence>
<name>A0ABP1CCT2_9GAMM</name>